<dbReference type="EMBL" id="JAZHXJ010000557">
    <property type="protein sequence ID" value="KAL1857509.1"/>
    <property type="molecule type" value="Genomic_DNA"/>
</dbReference>
<proteinExistence type="predicted"/>
<evidence type="ECO:0000313" key="2">
    <source>
        <dbReference type="Proteomes" id="UP001586593"/>
    </source>
</evidence>
<keyword evidence="2" id="KW-1185">Reference proteome</keyword>
<reference evidence="1 2" key="1">
    <citation type="journal article" date="2024" name="Commun. Biol.">
        <title>Comparative genomic analysis of thermophilic fungi reveals convergent evolutionary adaptations and gene losses.</title>
        <authorList>
            <person name="Steindorff A.S."/>
            <person name="Aguilar-Pontes M.V."/>
            <person name="Robinson A.J."/>
            <person name="Andreopoulos B."/>
            <person name="LaButti K."/>
            <person name="Kuo A."/>
            <person name="Mondo S."/>
            <person name="Riley R."/>
            <person name="Otillar R."/>
            <person name="Haridas S."/>
            <person name="Lipzen A."/>
            <person name="Grimwood J."/>
            <person name="Schmutz J."/>
            <person name="Clum A."/>
            <person name="Reid I.D."/>
            <person name="Moisan M.C."/>
            <person name="Butler G."/>
            <person name="Nguyen T.T.M."/>
            <person name="Dewar K."/>
            <person name="Conant G."/>
            <person name="Drula E."/>
            <person name="Henrissat B."/>
            <person name="Hansel C."/>
            <person name="Singer S."/>
            <person name="Hutchinson M.I."/>
            <person name="de Vries R.P."/>
            <person name="Natvig D.O."/>
            <person name="Powell A.J."/>
            <person name="Tsang A."/>
            <person name="Grigoriev I.V."/>
        </authorList>
    </citation>
    <scope>NUCLEOTIDE SEQUENCE [LARGE SCALE GENOMIC DNA]</scope>
    <source>
        <strain evidence="1 2">ATCC 24622</strain>
    </source>
</reference>
<protein>
    <submittedName>
        <fullName evidence="1">Uncharacterized protein</fullName>
    </submittedName>
</protein>
<accession>A0ABR3WAS1</accession>
<comment type="caution">
    <text evidence="1">The sequence shown here is derived from an EMBL/GenBank/DDBJ whole genome shotgun (WGS) entry which is preliminary data.</text>
</comment>
<dbReference type="Proteomes" id="UP001586593">
    <property type="component" value="Unassembled WGS sequence"/>
</dbReference>
<gene>
    <name evidence="1" type="ORF">VTK73DRAFT_8046</name>
</gene>
<organism evidence="1 2">
    <name type="scientific">Phialemonium thermophilum</name>
    <dbReference type="NCBI Taxonomy" id="223376"/>
    <lineage>
        <taxon>Eukaryota</taxon>
        <taxon>Fungi</taxon>
        <taxon>Dikarya</taxon>
        <taxon>Ascomycota</taxon>
        <taxon>Pezizomycotina</taxon>
        <taxon>Sordariomycetes</taxon>
        <taxon>Sordariomycetidae</taxon>
        <taxon>Cephalothecales</taxon>
        <taxon>Cephalothecaceae</taxon>
        <taxon>Phialemonium</taxon>
    </lineage>
</organism>
<evidence type="ECO:0000313" key="1">
    <source>
        <dbReference type="EMBL" id="KAL1857509.1"/>
    </source>
</evidence>
<sequence>MVFAICTHQRHHLSFRLGLRAPLTKTGCTFLLHPTRTKPTSVSGRHLFFRGLPACVGCTFDTSLYLSIIH</sequence>
<name>A0ABR3WAS1_9PEZI</name>